<dbReference type="SUPFAM" id="SSF52096">
    <property type="entry name" value="ClpP/crotonase"/>
    <property type="match status" value="1"/>
</dbReference>
<dbReference type="CDD" id="cd06558">
    <property type="entry name" value="crotonase-like"/>
    <property type="match status" value="1"/>
</dbReference>
<evidence type="ECO:0000313" key="5">
    <source>
        <dbReference type="EMBL" id="AIC94683.1"/>
    </source>
</evidence>
<dbReference type="OrthoDB" id="9775794at2"/>
<dbReference type="InterPro" id="IPR032259">
    <property type="entry name" value="HIBYL-CoA-H"/>
</dbReference>
<keyword evidence="6" id="KW-1185">Reference proteome</keyword>
<dbReference type="NCBIfam" id="NF004127">
    <property type="entry name" value="PRK05617.1"/>
    <property type="match status" value="1"/>
</dbReference>
<dbReference type="eggNOG" id="COG1024">
    <property type="taxonomic scope" value="Bacteria"/>
</dbReference>
<dbReference type="HOGENOM" id="CLU_009834_22_1_9"/>
<proteinExistence type="predicted"/>
<dbReference type="GO" id="GO:0006574">
    <property type="term" value="P:L-valine catabolic process"/>
    <property type="evidence" value="ECO:0007669"/>
    <property type="project" value="TreeGrafter"/>
</dbReference>
<evidence type="ECO:0000256" key="3">
    <source>
        <dbReference type="ARBA" id="ARBA00022801"/>
    </source>
</evidence>
<dbReference type="EMBL" id="CP003923">
    <property type="protein sequence ID" value="AIC94683.1"/>
    <property type="molecule type" value="Genomic_DNA"/>
</dbReference>
<dbReference type="AlphaFoldDB" id="A0A060M2A2"/>
<accession>A0A060M2A2</accession>
<dbReference type="PATRIC" id="fig|1246626.3.peg.2105"/>
<comment type="catalytic activity">
    <reaction evidence="1">
        <text>3-hydroxy-2-methylpropanoyl-CoA + H2O = 3-hydroxy-2-methylpropanoate + CoA + H(+)</text>
        <dbReference type="Rhea" id="RHEA:20888"/>
        <dbReference type="ChEBI" id="CHEBI:11805"/>
        <dbReference type="ChEBI" id="CHEBI:15377"/>
        <dbReference type="ChEBI" id="CHEBI:15378"/>
        <dbReference type="ChEBI" id="CHEBI:57287"/>
        <dbReference type="ChEBI" id="CHEBI:57340"/>
        <dbReference type="EC" id="3.1.2.4"/>
    </reaction>
</comment>
<dbReference type="PANTHER" id="PTHR43176">
    <property type="entry name" value="3-HYDROXYISOBUTYRYL-COA HYDROLASE-RELATED"/>
    <property type="match status" value="1"/>
</dbReference>
<dbReference type="PANTHER" id="PTHR43176:SF3">
    <property type="entry name" value="3-HYDROXYISOBUTYRYL-COA HYDROLASE, MITOCHONDRIAL"/>
    <property type="match status" value="1"/>
</dbReference>
<reference evidence="5 6" key="1">
    <citation type="journal article" date="2014" name="Gene">
        <title>A comparative genomic analysis of the alkalitolerant soil bacterium Bacillus lehensis G1.</title>
        <authorList>
            <person name="Noor Y.M."/>
            <person name="Samsulrizal N.H."/>
            <person name="Jema'on N.A."/>
            <person name="Low K.O."/>
            <person name="Ramli A.N."/>
            <person name="Alias N.I."/>
            <person name="Damis S.I."/>
            <person name="Fuzi S.F."/>
            <person name="Isa M.N."/>
            <person name="Murad A.M."/>
            <person name="Raih M.F."/>
            <person name="Bakar F.D."/>
            <person name="Najimudin N."/>
            <person name="Mahadi N.M."/>
            <person name="Illias R.M."/>
        </authorList>
    </citation>
    <scope>NUCLEOTIDE SEQUENCE [LARGE SCALE GENOMIC DNA]</scope>
    <source>
        <strain evidence="5 6">G1</strain>
    </source>
</reference>
<dbReference type="RefSeq" id="WP_038480421.1">
    <property type="nucleotide sequence ID" value="NZ_CP003923.1"/>
</dbReference>
<evidence type="ECO:0000313" key="6">
    <source>
        <dbReference type="Proteomes" id="UP000027142"/>
    </source>
</evidence>
<dbReference type="GO" id="GO:0003860">
    <property type="term" value="F:3-hydroxyisobutyryl-CoA hydrolase activity"/>
    <property type="evidence" value="ECO:0007669"/>
    <property type="project" value="UniProtKB-EC"/>
</dbReference>
<evidence type="ECO:0000259" key="4">
    <source>
        <dbReference type="Pfam" id="PF16113"/>
    </source>
</evidence>
<organism evidence="5 6">
    <name type="scientific">Shouchella lehensis G1</name>
    <dbReference type="NCBI Taxonomy" id="1246626"/>
    <lineage>
        <taxon>Bacteria</taxon>
        <taxon>Bacillati</taxon>
        <taxon>Bacillota</taxon>
        <taxon>Bacilli</taxon>
        <taxon>Bacillales</taxon>
        <taxon>Bacillaceae</taxon>
        <taxon>Shouchella</taxon>
    </lineage>
</organism>
<protein>
    <recommendedName>
        <fullName evidence="2">3-hydroxyisobutyryl-CoA hydrolase</fullName>
        <ecNumber evidence="2">3.1.2.4</ecNumber>
    </recommendedName>
</protein>
<name>A0A060M2A2_9BACI</name>
<feature type="domain" description="Enoyl-CoA hydratase/isomerase" evidence="4">
    <location>
        <begin position="14"/>
        <end position="346"/>
    </location>
</feature>
<keyword evidence="3" id="KW-0378">Hydrolase</keyword>
<dbReference type="Proteomes" id="UP000027142">
    <property type="component" value="Chromosome"/>
</dbReference>
<evidence type="ECO:0000256" key="1">
    <source>
        <dbReference type="ARBA" id="ARBA00001709"/>
    </source>
</evidence>
<dbReference type="STRING" id="1246626.BleG1_2105"/>
<dbReference type="Gene3D" id="3.90.226.10">
    <property type="entry name" value="2-enoyl-CoA Hydratase, Chain A, domain 1"/>
    <property type="match status" value="1"/>
</dbReference>
<gene>
    <name evidence="5" type="ORF">BleG1_2105</name>
</gene>
<dbReference type="InterPro" id="IPR029045">
    <property type="entry name" value="ClpP/crotonase-like_dom_sf"/>
</dbReference>
<evidence type="ECO:0000256" key="2">
    <source>
        <dbReference type="ARBA" id="ARBA00011915"/>
    </source>
</evidence>
<dbReference type="KEGG" id="ble:BleG1_2105"/>
<dbReference type="Pfam" id="PF16113">
    <property type="entry name" value="ECH_2"/>
    <property type="match status" value="1"/>
</dbReference>
<dbReference type="EC" id="3.1.2.4" evidence="2"/>
<sequence>MTEQIMFSKKENGVGIATLSKEKALHSLTFDMISALYTQLKRWETDENVRVILLESTGTKAFCAGGDIKALYQAKNNKQAFDQATAFFTLEYELDLYIANYPKPIVVLMDGIVMGGGVGLSYGASHRIVTERTKWAMPEVNISFFPDVGACYFLSQTPDYTGRYAALTGSVLTASDAISIGCADYYIESDTLETCKQELVTHHWDDYEEVTSQSVHLFLQSFIQELTQSELMMNKDDIHKHFSFKTIEDILTSLHNDSSRFAQDTYTLLESKSPLSLKVTLAHLKQSKASSLEETFETDKTLAKHFLQCDDFYEGVYSILIDKSHKPVYSYETVAEVPDELALSFFREH</sequence>
<dbReference type="InterPro" id="IPR045004">
    <property type="entry name" value="ECH_dom"/>
</dbReference>